<dbReference type="PROSITE" id="PS50885">
    <property type="entry name" value="HAMP"/>
    <property type="match status" value="1"/>
</dbReference>
<dbReference type="OrthoDB" id="6532575at2"/>
<feature type="domain" description="Methyl-accepting transducer" evidence="14">
    <location>
        <begin position="274"/>
        <end position="503"/>
    </location>
</feature>
<keyword evidence="6 13" id="KW-0812">Transmembrane</keyword>
<evidence type="ECO:0000259" key="14">
    <source>
        <dbReference type="PROSITE" id="PS50111"/>
    </source>
</evidence>
<evidence type="ECO:0000256" key="8">
    <source>
        <dbReference type="ARBA" id="ARBA00023136"/>
    </source>
</evidence>
<accession>A0A2I5TDL0</accession>
<name>A0A2I5TDL0_SERS3</name>
<dbReference type="KEGG" id="sera:Ser39006_022520"/>
<feature type="transmembrane region" description="Helical" evidence="13">
    <location>
        <begin position="12"/>
        <end position="35"/>
    </location>
</feature>
<dbReference type="Proteomes" id="UP000233778">
    <property type="component" value="Chromosome"/>
</dbReference>
<dbReference type="InterPro" id="IPR051310">
    <property type="entry name" value="MCP_chemotaxis"/>
</dbReference>
<dbReference type="PANTHER" id="PTHR43531:SF5">
    <property type="entry name" value="METHYL-ACCEPTING CHEMOTAXIS PROTEIN III"/>
    <property type="match status" value="1"/>
</dbReference>
<evidence type="ECO:0000256" key="1">
    <source>
        <dbReference type="ARBA" id="ARBA00004429"/>
    </source>
</evidence>
<dbReference type="Pfam" id="PF02203">
    <property type="entry name" value="TarH"/>
    <property type="match status" value="1"/>
</dbReference>
<evidence type="ECO:0000256" key="9">
    <source>
        <dbReference type="ARBA" id="ARBA00023224"/>
    </source>
</evidence>
<dbReference type="CDD" id="cd19407">
    <property type="entry name" value="Tar_Tsr_sensor"/>
    <property type="match status" value="1"/>
</dbReference>
<dbReference type="GO" id="GO:0005886">
    <property type="term" value="C:plasma membrane"/>
    <property type="evidence" value="ECO:0007669"/>
    <property type="project" value="UniProtKB-SubCell"/>
</dbReference>
<dbReference type="Pfam" id="PF00672">
    <property type="entry name" value="HAMP"/>
    <property type="match status" value="1"/>
</dbReference>
<keyword evidence="3" id="KW-0488">Methylation</keyword>
<dbReference type="KEGG" id="serq:CWC46_22530"/>
<reference evidence="17 18" key="1">
    <citation type="journal article" date="2013" name="Genome Announc.">
        <title>Draft genome sequence of Serratia sp. strain ATCC 39006, a model bacterium for analysis of the biosynthesis and regulation of prodigiosin, a carbapenem, and gas vesicles.</title>
        <authorList>
            <person name="Fineran P.C."/>
            <person name="Iglesias Cans M.C."/>
            <person name="Ramsay J.P."/>
            <person name="Wilf N.M."/>
            <person name="Cossyleon D."/>
            <person name="McNeil M.B."/>
            <person name="Williamson N.R."/>
            <person name="Monson R.E."/>
            <person name="Becher S.A."/>
            <person name="Stanton J.A."/>
            <person name="Brugger K."/>
            <person name="Brown S.D."/>
            <person name="Salmond G.P."/>
        </authorList>
    </citation>
    <scope>NUCLEOTIDE SEQUENCE [LARGE SCALE GENOMIC DNA]</scope>
    <source>
        <strain evidence="17">ATCC 39006</strain>
        <strain evidence="18">ATCC 39006 / SC 11482</strain>
    </source>
</reference>
<dbReference type="AlphaFoldDB" id="A0A2I5TDL0"/>
<dbReference type="InterPro" id="IPR003660">
    <property type="entry name" value="HAMP_dom"/>
</dbReference>
<evidence type="ECO:0000256" key="5">
    <source>
        <dbReference type="ARBA" id="ARBA00022519"/>
    </source>
</evidence>
<evidence type="ECO:0000256" key="2">
    <source>
        <dbReference type="ARBA" id="ARBA00022475"/>
    </source>
</evidence>
<dbReference type="InterPro" id="IPR004090">
    <property type="entry name" value="Chemotax_Me-accpt_rcpt"/>
</dbReference>
<dbReference type="GO" id="GO:0007165">
    <property type="term" value="P:signal transduction"/>
    <property type="evidence" value="ECO:0007669"/>
    <property type="project" value="UniProtKB-KW"/>
</dbReference>
<dbReference type="SMART" id="SM00304">
    <property type="entry name" value="HAMP"/>
    <property type="match status" value="1"/>
</dbReference>
<evidence type="ECO:0000256" key="10">
    <source>
        <dbReference type="ARBA" id="ARBA00029447"/>
    </source>
</evidence>
<evidence type="ECO:0000256" key="4">
    <source>
        <dbReference type="ARBA" id="ARBA00022500"/>
    </source>
</evidence>
<dbReference type="InterPro" id="IPR035440">
    <property type="entry name" value="4HB_MCP_dom_sf"/>
</dbReference>
<dbReference type="PROSITE" id="PS50111">
    <property type="entry name" value="CHEMOTAXIS_TRANSDUC_2"/>
    <property type="match status" value="1"/>
</dbReference>
<comment type="subcellular location">
    <subcellularLocation>
        <location evidence="1">Cell inner membrane</location>
        <topology evidence="1">Multi-pass membrane protein</topology>
    </subcellularLocation>
</comment>
<keyword evidence="18" id="KW-1185">Reference proteome</keyword>
<evidence type="ECO:0000256" key="11">
    <source>
        <dbReference type="PROSITE-ProRule" id="PRU00284"/>
    </source>
</evidence>
<keyword evidence="4" id="KW-0145">Chemotaxis</keyword>
<protein>
    <submittedName>
        <fullName evidence="17">Methyl-accepting chemotaxis protein</fullName>
    </submittedName>
</protein>
<keyword evidence="7 13" id="KW-1133">Transmembrane helix</keyword>
<feature type="coiled-coil region" evidence="12">
    <location>
        <begin position="492"/>
        <end position="519"/>
    </location>
</feature>
<evidence type="ECO:0000313" key="19">
    <source>
        <dbReference type="Proteomes" id="UP000233778"/>
    </source>
</evidence>
<keyword evidence="12" id="KW-0175">Coiled coil</keyword>
<dbReference type="EMBL" id="CP025085">
    <property type="protein sequence ID" value="AUH02654.1"/>
    <property type="molecule type" value="Genomic_DNA"/>
</dbReference>
<dbReference type="Gene3D" id="1.20.120.30">
    <property type="entry name" value="Aspartate receptor, ligand-binding domain"/>
    <property type="match status" value="1"/>
</dbReference>
<evidence type="ECO:0000256" key="3">
    <source>
        <dbReference type="ARBA" id="ARBA00022481"/>
    </source>
</evidence>
<dbReference type="InterPro" id="IPR004089">
    <property type="entry name" value="MCPsignal_dom"/>
</dbReference>
<dbReference type="GO" id="GO:0004888">
    <property type="term" value="F:transmembrane signaling receptor activity"/>
    <property type="evidence" value="ECO:0007669"/>
    <property type="project" value="InterPro"/>
</dbReference>
<dbReference type="SMART" id="SM00319">
    <property type="entry name" value="TarH"/>
    <property type="match status" value="1"/>
</dbReference>
<keyword evidence="8 13" id="KW-0472">Membrane</keyword>
<dbReference type="STRING" id="104623.Ser39006_01021"/>
<reference evidence="16 19" key="3">
    <citation type="submission" date="2017-11" db="EMBL/GenBank/DDBJ databases">
        <title>Complete genome sequence of Serratia sp. ATCC 39006 LacA.</title>
        <authorList>
            <person name="Hampton H.G."/>
            <person name="Jackson S.A."/>
            <person name="Jauregui R."/>
            <person name="Poulter G.T.M."/>
            <person name="Salmond G.P.C."/>
            <person name="Fineran P.C."/>
        </authorList>
    </citation>
    <scope>NUCLEOTIDE SEQUENCE [LARGE SCALE GENOMIC DNA]</scope>
    <source>
        <strain evidence="16 19">ATCC 39006</strain>
    </source>
</reference>
<dbReference type="PRINTS" id="PR00260">
    <property type="entry name" value="CHEMTRNSDUCR"/>
</dbReference>
<dbReference type="SUPFAM" id="SSF58104">
    <property type="entry name" value="Methyl-accepting chemotaxis protein (MCP) signaling domain"/>
    <property type="match status" value="1"/>
</dbReference>
<feature type="transmembrane region" description="Helical" evidence="13">
    <location>
        <begin position="192"/>
        <end position="213"/>
    </location>
</feature>
<dbReference type="Gene3D" id="1.10.287.950">
    <property type="entry name" value="Methyl-accepting chemotaxis protein"/>
    <property type="match status" value="1"/>
</dbReference>
<keyword evidence="9 11" id="KW-0807">Transducer</keyword>
<dbReference type="PANTHER" id="PTHR43531">
    <property type="entry name" value="PROTEIN ICFG"/>
    <property type="match status" value="1"/>
</dbReference>
<evidence type="ECO:0000256" key="13">
    <source>
        <dbReference type="SAM" id="Phobius"/>
    </source>
</evidence>
<keyword evidence="5" id="KW-0997">Cell inner membrane</keyword>
<dbReference type="InterPro" id="IPR003122">
    <property type="entry name" value="Tar_rcpt_lig-bd"/>
</dbReference>
<evidence type="ECO:0000313" key="17">
    <source>
        <dbReference type="EMBL" id="AUH06967.1"/>
    </source>
</evidence>
<dbReference type="Proteomes" id="UP000017700">
    <property type="component" value="Chromosome"/>
</dbReference>
<feature type="domain" description="HAMP" evidence="15">
    <location>
        <begin position="217"/>
        <end position="269"/>
    </location>
</feature>
<evidence type="ECO:0000313" key="16">
    <source>
        <dbReference type="EMBL" id="AUH02654.1"/>
    </source>
</evidence>
<dbReference type="CDD" id="cd06225">
    <property type="entry name" value="HAMP"/>
    <property type="match status" value="1"/>
</dbReference>
<dbReference type="SUPFAM" id="SSF47170">
    <property type="entry name" value="Aspartate receptor, ligand-binding domain"/>
    <property type="match status" value="1"/>
</dbReference>
<organism evidence="17 18">
    <name type="scientific">Serratia sp. (strain ATCC 39006)</name>
    <name type="common">Prodigiosinella confusarubida</name>
    <dbReference type="NCBI Taxonomy" id="104623"/>
    <lineage>
        <taxon>Bacteria</taxon>
        <taxon>Pseudomonadati</taxon>
        <taxon>Pseudomonadota</taxon>
        <taxon>Gammaproteobacteria</taxon>
        <taxon>Enterobacterales</taxon>
        <taxon>Pectobacteriaceae</taxon>
        <taxon>Prodigiosinella</taxon>
    </lineage>
</organism>
<evidence type="ECO:0000256" key="12">
    <source>
        <dbReference type="SAM" id="Coils"/>
    </source>
</evidence>
<evidence type="ECO:0000313" key="18">
    <source>
        <dbReference type="Proteomes" id="UP000017700"/>
    </source>
</evidence>
<evidence type="ECO:0000256" key="7">
    <source>
        <dbReference type="ARBA" id="ARBA00022989"/>
    </source>
</evidence>
<proteinExistence type="inferred from homology"/>
<sequence>MSFWHNWRLMPLFNAIIGLILLLFAVSIGFAVHFLMLSNHSLNDVTAEIQVRMGVSNSSNHLRAARLMLIQAAAAARESDMETANSSIAQAETRLKKSAESFAAYQGRAVKTPADAALDEALQQRYNDYVNTGLKPMLDAVKNGRYADVIDIEWKKTRKLDLAYNEVLLKVVAIRTQRAEILNSKAQSESRLGYMVMGGSFVAAVLVSLFTFLCLSRVVIQPMKDLVTRIEHISSGDLTMPLMQWGRGEIGQLGHYLQNMQQSLVKTVSNVRQGVESIYQGITEISAGNTDLSARTEQQASALEQTSASMEELTSTVKHNADNANHATQLSGNASGKAREGGDIVAGVVQTMGNIDRSSKKISEITNIINGIAFQTNILALNAAVEAARAGEQGRGFAVVAGEVRTLAQRSAEAAKEIEGLISESVSLVRTGSEQVGKAGDTMQEIVNAVTSVTDIMAEISVASQEQSKGIDQVGQAIHSIDNVTQQNAALVEEATSAAASLTEQAERLNQAVSAFRLDSELSTEGQVSISPTLKRVLLKTPSLSVIKTPASQDGWETF</sequence>
<dbReference type="GO" id="GO:0006935">
    <property type="term" value="P:chemotaxis"/>
    <property type="evidence" value="ECO:0007669"/>
    <property type="project" value="UniProtKB-KW"/>
</dbReference>
<dbReference type="Pfam" id="PF00015">
    <property type="entry name" value="MCPsignal"/>
    <property type="match status" value="1"/>
</dbReference>
<evidence type="ECO:0000256" key="6">
    <source>
        <dbReference type="ARBA" id="ARBA00022692"/>
    </source>
</evidence>
<keyword evidence="2" id="KW-1003">Cell membrane</keyword>
<reference evidence="17" key="2">
    <citation type="submission" date="2013-09" db="EMBL/GenBank/DDBJ databases">
        <authorList>
            <person name="Wang G."/>
            <person name="Yang Y."/>
            <person name="Su Y."/>
        </authorList>
    </citation>
    <scope>NUCLEOTIDE SEQUENCE</scope>
    <source>
        <strain evidence="17">ATCC 39006</strain>
    </source>
</reference>
<dbReference type="SMART" id="SM00283">
    <property type="entry name" value="MA"/>
    <property type="match status" value="1"/>
</dbReference>
<evidence type="ECO:0000259" key="15">
    <source>
        <dbReference type="PROSITE" id="PS50885"/>
    </source>
</evidence>
<dbReference type="EMBL" id="CP025084">
    <property type="protein sequence ID" value="AUH06967.1"/>
    <property type="molecule type" value="Genomic_DNA"/>
</dbReference>
<dbReference type="FunFam" id="1.10.287.950:FF:000001">
    <property type="entry name" value="Methyl-accepting chemotaxis sensory transducer"/>
    <property type="match status" value="1"/>
</dbReference>
<comment type="similarity">
    <text evidence="10">Belongs to the methyl-accepting chemotaxis (MCP) protein family.</text>
</comment>
<gene>
    <name evidence="16" type="ORF">CWC46_22530</name>
    <name evidence="17" type="ORF">Ser39006_022520</name>
</gene>
<reference evidence="17" key="4">
    <citation type="submission" date="2017-11" db="EMBL/GenBank/DDBJ databases">
        <title>Complete genome sequence of Serratia sp. ATCC 39006.</title>
        <authorList>
            <person name="Hampton H.G."/>
            <person name="Jackson S.A."/>
            <person name="Jauregui R."/>
            <person name="Poulter G.T.M."/>
            <person name="Salmond G.P.C."/>
            <person name="Fineran P.C."/>
        </authorList>
    </citation>
    <scope>NUCLEOTIDE SEQUENCE</scope>
    <source>
        <strain evidence="17">ATCC 39006</strain>
    </source>
</reference>
<dbReference type="CDD" id="cd11386">
    <property type="entry name" value="MCP_signal"/>
    <property type="match status" value="1"/>
</dbReference>